<sequence>MSSQFGSIAIHWLMFSFLIRSIITKRFYDLNPDIFRDTVKCSTTIVLSLNFVSQFFPPKTQPELIESRGFRSETHRITTEDGYILIVFRIVNPFRRNTTNDHSQRPILLWHGIGVSSDSWLYSTDGHLDSNTGHYIENSLLVNDCRTNATNTLGFTLASCGYDVWLPNTRGGKYSIEHRDFDPNTDQRYWMYSLTELAIYDLPAVIAYVLRTTRKTSLGYIGHSLGTDQMFALQALIPESGELIKPFIALAPIAFLGNIWSAARIAISLEPLLRFLD</sequence>
<name>A0A132AI85_SARSC</name>
<evidence type="ECO:0000256" key="1">
    <source>
        <dbReference type="ARBA" id="ARBA00022963"/>
    </source>
</evidence>
<reference evidence="5 6" key="1">
    <citation type="journal article" date="2015" name="Parasit. Vectors">
        <title>Draft genome of the scabies mite.</title>
        <authorList>
            <person name="Rider S.D.Jr."/>
            <person name="Morgan M.S."/>
            <person name="Arlian L.G."/>
        </authorList>
    </citation>
    <scope>NUCLEOTIDE SEQUENCE [LARGE SCALE GENOMIC DNA]</scope>
    <source>
        <strain evidence="5">Arlian Lab</strain>
    </source>
</reference>
<dbReference type="Pfam" id="PF00561">
    <property type="entry name" value="Abhydrolase_1"/>
    <property type="match status" value="1"/>
</dbReference>
<dbReference type="PANTHER" id="PTHR11005">
    <property type="entry name" value="LYSOSOMAL ACID LIPASE-RELATED"/>
    <property type="match status" value="1"/>
</dbReference>
<dbReference type="GO" id="GO:0016042">
    <property type="term" value="P:lipid catabolic process"/>
    <property type="evidence" value="ECO:0007669"/>
    <property type="project" value="UniProtKB-KW"/>
</dbReference>
<evidence type="ECO:0000259" key="3">
    <source>
        <dbReference type="Pfam" id="PF00561"/>
    </source>
</evidence>
<dbReference type="InterPro" id="IPR006693">
    <property type="entry name" value="AB_hydrolase_lipase"/>
</dbReference>
<keyword evidence="2" id="KW-0443">Lipid metabolism</keyword>
<dbReference type="InterPro" id="IPR000073">
    <property type="entry name" value="AB_hydrolase_1"/>
</dbReference>
<dbReference type="Proteomes" id="UP000616769">
    <property type="component" value="Unassembled WGS sequence"/>
</dbReference>
<gene>
    <name evidence="5" type="ORF">QR98_0092610</name>
</gene>
<dbReference type="InterPro" id="IPR029058">
    <property type="entry name" value="AB_hydrolase_fold"/>
</dbReference>
<protein>
    <submittedName>
        <fullName evidence="5">Lysosomal acid lipase-like protein 3</fullName>
    </submittedName>
</protein>
<dbReference type="EMBL" id="JXLN01015584">
    <property type="protein sequence ID" value="KPM10701.1"/>
    <property type="molecule type" value="Genomic_DNA"/>
</dbReference>
<dbReference type="Pfam" id="PF04083">
    <property type="entry name" value="Abhydro_lipase"/>
    <property type="match status" value="1"/>
</dbReference>
<feature type="domain" description="Partial AB-hydrolase lipase" evidence="4">
    <location>
        <begin position="63"/>
        <end position="122"/>
    </location>
</feature>
<accession>A0A132AI85</accession>
<evidence type="ECO:0000313" key="5">
    <source>
        <dbReference type="EMBL" id="KPM10701.1"/>
    </source>
</evidence>
<keyword evidence="1" id="KW-0442">Lipid degradation</keyword>
<dbReference type="OrthoDB" id="6502774at2759"/>
<organism evidence="5 6">
    <name type="scientific">Sarcoptes scabiei</name>
    <name type="common">Itch mite</name>
    <name type="synonym">Acarus scabiei</name>
    <dbReference type="NCBI Taxonomy" id="52283"/>
    <lineage>
        <taxon>Eukaryota</taxon>
        <taxon>Metazoa</taxon>
        <taxon>Ecdysozoa</taxon>
        <taxon>Arthropoda</taxon>
        <taxon>Chelicerata</taxon>
        <taxon>Arachnida</taxon>
        <taxon>Acari</taxon>
        <taxon>Acariformes</taxon>
        <taxon>Sarcoptiformes</taxon>
        <taxon>Astigmata</taxon>
        <taxon>Psoroptidia</taxon>
        <taxon>Sarcoptoidea</taxon>
        <taxon>Sarcoptidae</taxon>
        <taxon>Sarcoptinae</taxon>
        <taxon>Sarcoptes</taxon>
    </lineage>
</organism>
<feature type="domain" description="AB hydrolase-1" evidence="3">
    <location>
        <begin position="148"/>
        <end position="239"/>
    </location>
</feature>
<proteinExistence type="predicted"/>
<evidence type="ECO:0000313" key="6">
    <source>
        <dbReference type="Proteomes" id="UP000616769"/>
    </source>
</evidence>
<dbReference type="Gene3D" id="3.40.50.1820">
    <property type="entry name" value="alpha/beta hydrolase"/>
    <property type="match status" value="1"/>
</dbReference>
<evidence type="ECO:0000259" key="4">
    <source>
        <dbReference type="Pfam" id="PF04083"/>
    </source>
</evidence>
<dbReference type="AlphaFoldDB" id="A0A132AI85"/>
<comment type="caution">
    <text evidence="5">The sequence shown here is derived from an EMBL/GenBank/DDBJ whole genome shotgun (WGS) entry which is preliminary data.</text>
</comment>
<dbReference type="VEuPathDB" id="VectorBase:SSCA005732"/>
<evidence type="ECO:0000256" key="2">
    <source>
        <dbReference type="ARBA" id="ARBA00023098"/>
    </source>
</evidence>
<dbReference type="SUPFAM" id="SSF53474">
    <property type="entry name" value="alpha/beta-Hydrolases"/>
    <property type="match status" value="1"/>
</dbReference>